<reference evidence="1 2" key="1">
    <citation type="submission" date="2024-04" db="EMBL/GenBank/DDBJ databases">
        <title>Phyllosticta paracitricarpa is synonymous to the EU quarantine fungus P. citricarpa based on phylogenomic analyses.</title>
        <authorList>
            <consortium name="Lawrence Berkeley National Laboratory"/>
            <person name="Van Ingen-Buijs V.A."/>
            <person name="Van Westerhoven A.C."/>
            <person name="Haridas S."/>
            <person name="Skiadas P."/>
            <person name="Martin F."/>
            <person name="Groenewald J.Z."/>
            <person name="Crous P.W."/>
            <person name="Seidl M.F."/>
        </authorList>
    </citation>
    <scope>NUCLEOTIDE SEQUENCE [LARGE SCALE GENOMIC DNA]</scope>
    <source>
        <strain evidence="1 2">CBS 123374</strain>
    </source>
</reference>
<gene>
    <name evidence="1" type="ORF">HDK90DRAFT_337108</name>
</gene>
<name>A0ABR1YGE3_9PEZI</name>
<keyword evidence="2" id="KW-1185">Reference proteome</keyword>
<dbReference type="EMBL" id="JBBWRZ010000009">
    <property type="protein sequence ID" value="KAK8228814.1"/>
    <property type="molecule type" value="Genomic_DNA"/>
</dbReference>
<comment type="caution">
    <text evidence="1">The sequence shown here is derived from an EMBL/GenBank/DDBJ whole genome shotgun (WGS) entry which is preliminary data.</text>
</comment>
<accession>A0ABR1YGE3</accession>
<sequence>MTIKTRMMRCGAAVQHILKKVIVGCCSCLWRTGCAQVSTALMTCVSGDCAGRDGSAQNSTFVITPPRWVKLGFGKDEHERRIKRALRRMDGWRKSGFCGLDASARCLYGLAWLGYICRLCGGNEVVVVVVLTADSTARLLEYHLFAHHWMTG</sequence>
<evidence type="ECO:0000313" key="2">
    <source>
        <dbReference type="Proteomes" id="UP001492380"/>
    </source>
</evidence>
<organism evidence="1 2">
    <name type="scientific">Phyllosticta capitalensis</name>
    <dbReference type="NCBI Taxonomy" id="121624"/>
    <lineage>
        <taxon>Eukaryota</taxon>
        <taxon>Fungi</taxon>
        <taxon>Dikarya</taxon>
        <taxon>Ascomycota</taxon>
        <taxon>Pezizomycotina</taxon>
        <taxon>Dothideomycetes</taxon>
        <taxon>Dothideomycetes incertae sedis</taxon>
        <taxon>Botryosphaeriales</taxon>
        <taxon>Phyllostictaceae</taxon>
        <taxon>Phyllosticta</taxon>
    </lineage>
</organism>
<proteinExistence type="predicted"/>
<protein>
    <submittedName>
        <fullName evidence="1">Uncharacterized protein</fullName>
    </submittedName>
</protein>
<evidence type="ECO:0000313" key="1">
    <source>
        <dbReference type="EMBL" id="KAK8228814.1"/>
    </source>
</evidence>
<dbReference type="Proteomes" id="UP001492380">
    <property type="component" value="Unassembled WGS sequence"/>
</dbReference>